<evidence type="ECO:0000256" key="1">
    <source>
        <dbReference type="SAM" id="MobiDB-lite"/>
    </source>
</evidence>
<accession>A0AA35WKB4</accession>
<sequence>MRESIHALRCGLLCLQGTQSKRTQSRAGVYTRSCPGPQKQGGRERPQQRSKRGNELTP</sequence>
<dbReference type="AlphaFoldDB" id="A0AA35WKB4"/>
<organism evidence="2 3">
    <name type="scientific">Geodia barretti</name>
    <name type="common">Barrett's horny sponge</name>
    <dbReference type="NCBI Taxonomy" id="519541"/>
    <lineage>
        <taxon>Eukaryota</taxon>
        <taxon>Metazoa</taxon>
        <taxon>Porifera</taxon>
        <taxon>Demospongiae</taxon>
        <taxon>Heteroscleromorpha</taxon>
        <taxon>Tetractinellida</taxon>
        <taxon>Astrophorina</taxon>
        <taxon>Geodiidae</taxon>
        <taxon>Geodia</taxon>
    </lineage>
</organism>
<feature type="non-terminal residue" evidence="2">
    <location>
        <position position="58"/>
    </location>
</feature>
<gene>
    <name evidence="2" type="ORF">GBAR_LOCUS13736</name>
</gene>
<dbReference type="EMBL" id="CASHTH010002010">
    <property type="protein sequence ID" value="CAI8023529.1"/>
    <property type="molecule type" value="Genomic_DNA"/>
</dbReference>
<dbReference type="Proteomes" id="UP001174909">
    <property type="component" value="Unassembled WGS sequence"/>
</dbReference>
<proteinExistence type="predicted"/>
<evidence type="ECO:0000313" key="3">
    <source>
        <dbReference type="Proteomes" id="UP001174909"/>
    </source>
</evidence>
<protein>
    <submittedName>
        <fullName evidence="2">Uncharacterized protein</fullName>
    </submittedName>
</protein>
<evidence type="ECO:0000313" key="2">
    <source>
        <dbReference type="EMBL" id="CAI8023529.1"/>
    </source>
</evidence>
<reference evidence="2" key="1">
    <citation type="submission" date="2023-03" db="EMBL/GenBank/DDBJ databases">
        <authorList>
            <person name="Steffen K."/>
            <person name="Cardenas P."/>
        </authorList>
    </citation>
    <scope>NUCLEOTIDE SEQUENCE</scope>
</reference>
<feature type="region of interest" description="Disordered" evidence="1">
    <location>
        <begin position="19"/>
        <end position="58"/>
    </location>
</feature>
<name>A0AA35WKB4_GEOBA</name>
<keyword evidence="3" id="KW-1185">Reference proteome</keyword>
<comment type="caution">
    <text evidence="2">The sequence shown here is derived from an EMBL/GenBank/DDBJ whole genome shotgun (WGS) entry which is preliminary data.</text>
</comment>